<dbReference type="Gene3D" id="1.25.40.10">
    <property type="entry name" value="Tetratricopeptide repeat domain"/>
    <property type="match status" value="1"/>
</dbReference>
<dbReference type="SUPFAM" id="SSF48452">
    <property type="entry name" value="TPR-like"/>
    <property type="match status" value="1"/>
</dbReference>
<gene>
    <name evidence="3" type="ORF">SAMN04488038_114115</name>
</gene>
<dbReference type="OrthoDB" id="5298822at2"/>
<sequence>MPQGLARALLLSVALIGSAASLPASAADPSLHEIYQAAESGHLDQAQTMIGTVLADHPNSAKAHYVAAELDARQGHIVGAREQLATAERLAPGLPFAKPEAVTALRARLSGASVPTSHAPSSGTPQSVPSIPWTPIVLGALLLGLFFAWRSARRPVAYVPQLPPANGATYGPGNGPYPGTPPAGGGLGSTLATGLAGGLAAGAGIVAGEALMNRVLGNGERGREVLVRDDAAGLDDRRGNADMGGADFGVNDAGSWDDSSADAGGGDDWG</sequence>
<feature type="chain" id="PRO_5011686341" evidence="2">
    <location>
        <begin position="27"/>
        <end position="270"/>
    </location>
</feature>
<keyword evidence="4" id="KW-1185">Reference proteome</keyword>
<organism evidence="3 4">
    <name type="scientific">Solimonas aquatica</name>
    <dbReference type="NCBI Taxonomy" id="489703"/>
    <lineage>
        <taxon>Bacteria</taxon>
        <taxon>Pseudomonadati</taxon>
        <taxon>Pseudomonadota</taxon>
        <taxon>Gammaproteobacteria</taxon>
        <taxon>Nevskiales</taxon>
        <taxon>Nevskiaceae</taxon>
        <taxon>Solimonas</taxon>
    </lineage>
</organism>
<reference evidence="3 4" key="1">
    <citation type="submission" date="2016-10" db="EMBL/GenBank/DDBJ databases">
        <authorList>
            <person name="de Groot N.N."/>
        </authorList>
    </citation>
    <scope>NUCLEOTIDE SEQUENCE [LARGE SCALE GENOMIC DNA]</scope>
    <source>
        <strain evidence="3 4">DSM 25927</strain>
    </source>
</reference>
<dbReference type="EMBL" id="FOFS01000014">
    <property type="protein sequence ID" value="SER04753.1"/>
    <property type="molecule type" value="Genomic_DNA"/>
</dbReference>
<evidence type="ECO:0000313" key="3">
    <source>
        <dbReference type="EMBL" id="SER04753.1"/>
    </source>
</evidence>
<evidence type="ECO:0000256" key="1">
    <source>
        <dbReference type="SAM" id="MobiDB-lite"/>
    </source>
</evidence>
<feature type="compositionally biased region" description="Low complexity" evidence="1">
    <location>
        <begin position="252"/>
        <end position="262"/>
    </location>
</feature>
<dbReference type="STRING" id="489703.SAMN04488038_114115"/>
<protein>
    <submittedName>
        <fullName evidence="3">Tetratricopeptide repeat</fullName>
    </submittedName>
</protein>
<dbReference type="InterPro" id="IPR011990">
    <property type="entry name" value="TPR-like_helical_dom_sf"/>
</dbReference>
<proteinExistence type="predicted"/>
<accession>A0A1H9L178</accession>
<dbReference type="Proteomes" id="UP000199233">
    <property type="component" value="Unassembled WGS sequence"/>
</dbReference>
<evidence type="ECO:0000313" key="4">
    <source>
        <dbReference type="Proteomes" id="UP000199233"/>
    </source>
</evidence>
<feature type="signal peptide" evidence="2">
    <location>
        <begin position="1"/>
        <end position="26"/>
    </location>
</feature>
<keyword evidence="2" id="KW-0732">Signal</keyword>
<evidence type="ECO:0000256" key="2">
    <source>
        <dbReference type="SAM" id="SignalP"/>
    </source>
</evidence>
<name>A0A1H9L178_9GAMM</name>
<dbReference type="RefSeq" id="WP_093288951.1">
    <property type="nucleotide sequence ID" value="NZ_FOFS01000014.1"/>
</dbReference>
<feature type="region of interest" description="Disordered" evidence="1">
    <location>
        <begin position="234"/>
        <end position="270"/>
    </location>
</feature>
<dbReference type="AlphaFoldDB" id="A0A1H9L178"/>